<dbReference type="GO" id="GO:0008654">
    <property type="term" value="P:phospholipid biosynthetic process"/>
    <property type="evidence" value="ECO:0007669"/>
    <property type="project" value="UniProtKB-KW"/>
</dbReference>
<gene>
    <name evidence="9" type="ORF">HY544_00805</name>
</gene>
<reference evidence="9" key="1">
    <citation type="submission" date="2020-07" db="EMBL/GenBank/DDBJ databases">
        <title>Huge and variable diversity of episymbiotic CPR bacteria and DPANN archaea in groundwater ecosystems.</title>
        <authorList>
            <person name="He C.Y."/>
            <person name="Keren R."/>
            <person name="Whittaker M."/>
            <person name="Farag I.F."/>
            <person name="Doudna J."/>
            <person name="Cate J.H.D."/>
            <person name="Banfield J.F."/>
        </authorList>
    </citation>
    <scope>NUCLEOTIDE SEQUENCE</scope>
    <source>
        <strain evidence="9">NC_groundwater_1296_Ag_S-0.2um_52_80</strain>
    </source>
</reference>
<keyword evidence="4" id="KW-0560">Oxidoreductase</keyword>
<evidence type="ECO:0000256" key="6">
    <source>
        <dbReference type="ARBA" id="ARBA00023209"/>
    </source>
</evidence>
<keyword evidence="3" id="KW-0274">FAD</keyword>
<evidence type="ECO:0000256" key="5">
    <source>
        <dbReference type="ARBA" id="ARBA00023098"/>
    </source>
</evidence>
<sequence>MGQMDDVFDVIVVGAGPAGGSAGLHCARRGLKTLIIEEHEKVGEPVHCGECLSLWATENTGISLPESVISEHVKGVRVIFPDGTLSCLNEPGFVLEKHLFEQWLAGEAAKAGAELRLGTRLEDIKREGNAWNLKTTKGDLKAKVVIDASGVASVVSRKLNMNERFKTVTGIQYELQDIPHDGYLDFYIWPELAKEGYLWMIPKKNGRANVGLVTAETNKAKQCTDRFVEKMGWKEKVRAKTFGGLIPASGPLKNTYTEGLMLAGDAAGFTSPLFEGGSHLGLKSGEMAAIVAKKAIEQNNFSKEMFAEYERMWKSEFPPYEKIVKGKDALYSFSDEELNFIGRNFPRNFDNFGAAQKAAFGLKVLASKPGLYKKGFTRAMRAFEYSQARFYGW</sequence>
<dbReference type="AlphaFoldDB" id="A0A8T3YJQ2"/>
<dbReference type="InterPro" id="IPR054715">
    <property type="entry name" value="GGR_cat"/>
</dbReference>
<evidence type="ECO:0000256" key="1">
    <source>
        <dbReference type="ARBA" id="ARBA00022516"/>
    </source>
</evidence>
<evidence type="ECO:0000256" key="2">
    <source>
        <dbReference type="ARBA" id="ARBA00022630"/>
    </source>
</evidence>
<dbReference type="Pfam" id="PF12831">
    <property type="entry name" value="FAD_oxidored"/>
    <property type="match status" value="1"/>
</dbReference>
<dbReference type="Proteomes" id="UP000732298">
    <property type="component" value="Unassembled WGS sequence"/>
</dbReference>
<name>A0A8T3YJQ2_9ARCH</name>
<keyword evidence="2" id="KW-0285">Flavoprotein</keyword>
<keyword evidence="5" id="KW-0443">Lipid metabolism</keyword>
<accession>A0A8T3YJQ2</accession>
<evidence type="ECO:0000256" key="7">
    <source>
        <dbReference type="ARBA" id="ARBA00023264"/>
    </source>
</evidence>
<evidence type="ECO:0000256" key="3">
    <source>
        <dbReference type="ARBA" id="ARBA00022827"/>
    </source>
</evidence>
<comment type="caution">
    <text evidence="9">The sequence shown here is derived from an EMBL/GenBank/DDBJ whole genome shotgun (WGS) entry which is preliminary data.</text>
</comment>
<evidence type="ECO:0000259" key="8">
    <source>
        <dbReference type="Pfam" id="PF22578"/>
    </source>
</evidence>
<dbReference type="Pfam" id="PF22578">
    <property type="entry name" value="GGR_cat"/>
    <property type="match status" value="1"/>
</dbReference>
<dbReference type="GO" id="GO:0016628">
    <property type="term" value="F:oxidoreductase activity, acting on the CH-CH group of donors, NAD or NADP as acceptor"/>
    <property type="evidence" value="ECO:0007669"/>
    <property type="project" value="InterPro"/>
</dbReference>
<keyword evidence="1" id="KW-0444">Lipid biosynthesis</keyword>
<keyword evidence="7" id="KW-1208">Phospholipid metabolism</keyword>
<dbReference type="PRINTS" id="PR00420">
    <property type="entry name" value="RNGMNOXGNASE"/>
</dbReference>
<dbReference type="SUPFAM" id="SSF51905">
    <property type="entry name" value="FAD/NAD(P)-binding domain"/>
    <property type="match status" value="1"/>
</dbReference>
<protein>
    <submittedName>
        <fullName evidence="9">NAD(P)/FAD-dependent oxidoreductase</fullName>
    </submittedName>
</protein>
<dbReference type="PANTHER" id="PTHR42685">
    <property type="entry name" value="GERANYLGERANYL DIPHOSPHATE REDUCTASE"/>
    <property type="match status" value="1"/>
</dbReference>
<evidence type="ECO:0000313" key="10">
    <source>
        <dbReference type="Proteomes" id="UP000732298"/>
    </source>
</evidence>
<dbReference type="InterPro" id="IPR011777">
    <property type="entry name" value="Geranylgeranyl_Rdtase_fam"/>
</dbReference>
<dbReference type="Gene3D" id="3.50.50.60">
    <property type="entry name" value="FAD/NAD(P)-binding domain"/>
    <property type="match status" value="1"/>
</dbReference>
<organism evidence="9 10">
    <name type="scientific">Candidatus Iainarchaeum sp</name>
    <dbReference type="NCBI Taxonomy" id="3101447"/>
    <lineage>
        <taxon>Archaea</taxon>
        <taxon>Candidatus Iainarchaeota</taxon>
        <taxon>Candidatus Iainarchaeia</taxon>
        <taxon>Candidatus Iainarchaeales</taxon>
        <taxon>Candidatus Iainarchaeaceae</taxon>
        <taxon>Candidatus Iainarchaeum</taxon>
    </lineage>
</organism>
<evidence type="ECO:0000313" key="9">
    <source>
        <dbReference type="EMBL" id="MBI4210032.1"/>
    </source>
</evidence>
<dbReference type="InterPro" id="IPR050407">
    <property type="entry name" value="Geranylgeranyl_reductase"/>
</dbReference>
<dbReference type="NCBIfam" id="TIGR02032">
    <property type="entry name" value="GG-red-SF"/>
    <property type="match status" value="1"/>
</dbReference>
<dbReference type="EMBL" id="JACQPB010000010">
    <property type="protein sequence ID" value="MBI4210032.1"/>
    <property type="molecule type" value="Genomic_DNA"/>
</dbReference>
<evidence type="ECO:0000256" key="4">
    <source>
        <dbReference type="ARBA" id="ARBA00023002"/>
    </source>
</evidence>
<proteinExistence type="predicted"/>
<keyword evidence="6" id="KW-0594">Phospholipid biosynthesis</keyword>
<dbReference type="InterPro" id="IPR036188">
    <property type="entry name" value="FAD/NAD-bd_sf"/>
</dbReference>
<feature type="domain" description="Digeranylgeranylglycerophospholipid reductase catalytic" evidence="8">
    <location>
        <begin position="169"/>
        <end position="232"/>
    </location>
</feature>
<dbReference type="PANTHER" id="PTHR42685:SF18">
    <property type="entry name" value="DIGERANYLGERANYLGLYCEROPHOSPHOLIPID REDUCTASE"/>
    <property type="match status" value="1"/>
</dbReference>